<gene>
    <name evidence="1" type="ORF">HINF_LOCUS29426</name>
    <name evidence="2" type="ORF">HINF_LOCUS69309</name>
</gene>
<dbReference type="SUPFAM" id="SSF52047">
    <property type="entry name" value="RNI-like"/>
    <property type="match status" value="1"/>
</dbReference>
<dbReference type="EMBL" id="CATOUU010000696">
    <property type="protein sequence ID" value="CAI9941781.1"/>
    <property type="molecule type" value="Genomic_DNA"/>
</dbReference>
<sequence length="265" mass="30790">MLNGARSPEFTNIEHRHKIRRFIGKNMKFYFVPNLYLSVLSSFSNSLRTLHIEMCYNIQYQIPLFNQLNLDNLVELRITFCGLNDFCGSFQNLQLLDLRFNAFENDSFLNKINAQNLETILLEGNDVELSDKIIEIKGIPTFFKASQSSIYKVVSGQKINKQFKTINFTELARSSVQYIDLLFVTLLIIVEALAQKQPRYCINVPKIILYCLILLQSCYKVCKLISNITNLNYYRNENKTANLFTELIIITVVIFQIKIEFCSVT</sequence>
<evidence type="ECO:0000313" key="2">
    <source>
        <dbReference type="EMBL" id="CAL6097808.1"/>
    </source>
</evidence>
<comment type="caution">
    <text evidence="1">The sequence shown here is derived from an EMBL/GenBank/DDBJ whole genome shotgun (WGS) entry which is preliminary data.</text>
</comment>
<evidence type="ECO:0000313" key="1">
    <source>
        <dbReference type="EMBL" id="CAI9941781.1"/>
    </source>
</evidence>
<reference evidence="1" key="1">
    <citation type="submission" date="2023-06" db="EMBL/GenBank/DDBJ databases">
        <authorList>
            <person name="Kurt Z."/>
        </authorList>
    </citation>
    <scope>NUCLEOTIDE SEQUENCE</scope>
</reference>
<proteinExistence type="predicted"/>
<dbReference type="EMBL" id="CAXDID020000503">
    <property type="protein sequence ID" value="CAL6097808.1"/>
    <property type="molecule type" value="Genomic_DNA"/>
</dbReference>
<reference evidence="2 3" key="2">
    <citation type="submission" date="2024-07" db="EMBL/GenBank/DDBJ databases">
        <authorList>
            <person name="Akdeniz Z."/>
        </authorList>
    </citation>
    <scope>NUCLEOTIDE SEQUENCE [LARGE SCALE GENOMIC DNA]</scope>
</reference>
<organism evidence="1">
    <name type="scientific">Hexamita inflata</name>
    <dbReference type="NCBI Taxonomy" id="28002"/>
    <lineage>
        <taxon>Eukaryota</taxon>
        <taxon>Metamonada</taxon>
        <taxon>Diplomonadida</taxon>
        <taxon>Hexamitidae</taxon>
        <taxon>Hexamitinae</taxon>
        <taxon>Hexamita</taxon>
    </lineage>
</organism>
<dbReference type="Gene3D" id="3.80.10.10">
    <property type="entry name" value="Ribonuclease Inhibitor"/>
    <property type="match status" value="1"/>
</dbReference>
<protein>
    <submittedName>
        <fullName evidence="1">Leucine-rich repeat domain superfamily</fullName>
    </submittedName>
    <submittedName>
        <fullName evidence="2">Leucine-rich_repeat domain superfamily</fullName>
    </submittedName>
</protein>
<name>A0AA86PNE4_9EUKA</name>
<keyword evidence="3" id="KW-1185">Reference proteome</keyword>
<dbReference type="Proteomes" id="UP001642409">
    <property type="component" value="Unassembled WGS sequence"/>
</dbReference>
<evidence type="ECO:0000313" key="3">
    <source>
        <dbReference type="Proteomes" id="UP001642409"/>
    </source>
</evidence>
<dbReference type="AlphaFoldDB" id="A0AA86PNE4"/>
<accession>A0AA86PNE4</accession>
<dbReference type="InterPro" id="IPR032675">
    <property type="entry name" value="LRR_dom_sf"/>
</dbReference>